<comment type="caution">
    <text evidence="2">The sequence shown here is derived from an EMBL/GenBank/DDBJ whole genome shotgun (WGS) entry which is preliminary data.</text>
</comment>
<name>A0A4U3FM22_9GAMM</name>
<reference evidence="2 3" key="1">
    <citation type="journal article" date="2019" name="Sci. Rep.">
        <title>Differences in resource use lead to coexistence of seed-transmitted microbial populations.</title>
        <authorList>
            <person name="Torres-Cortes G."/>
            <person name="Garcia B.J."/>
            <person name="Compant S."/>
            <person name="Rezki S."/>
            <person name="Jones P."/>
            <person name="Preveaux A."/>
            <person name="Briand M."/>
            <person name="Roulet A."/>
            <person name="Bouchez O."/>
            <person name="Jacobson D."/>
            <person name="Barret M."/>
        </authorList>
    </citation>
    <scope>NUCLEOTIDE SEQUENCE [LARGE SCALE GENOMIC DNA]</scope>
    <source>
        <strain evidence="2 3">CFBP13511</strain>
    </source>
</reference>
<evidence type="ECO:0000313" key="4">
    <source>
        <dbReference type="Proteomes" id="UP000661012"/>
    </source>
</evidence>
<organism evidence="2 3">
    <name type="scientific">Erwinia persicina</name>
    <dbReference type="NCBI Taxonomy" id="55211"/>
    <lineage>
        <taxon>Bacteria</taxon>
        <taxon>Pseudomonadati</taxon>
        <taxon>Pseudomonadota</taxon>
        <taxon>Gammaproteobacteria</taxon>
        <taxon>Enterobacterales</taxon>
        <taxon>Erwiniaceae</taxon>
        <taxon>Erwinia</taxon>
    </lineage>
</organism>
<dbReference type="EMBL" id="QGAC01000001">
    <property type="protein sequence ID" value="TKJ95211.1"/>
    <property type="molecule type" value="Genomic_DNA"/>
</dbReference>
<evidence type="ECO:0000313" key="1">
    <source>
        <dbReference type="EMBL" id="MBD8105082.1"/>
    </source>
</evidence>
<sequence>MACQSDCPCKNPDAPTYPAGKMFNDQRGRALLITDKNGRFPDARYRVLDIRTGHSAEYSYPALVRKEKGR</sequence>
<proteinExistence type="predicted"/>
<accession>A0A4U3FM22</accession>
<gene>
    <name evidence="2" type="ORF">EpCFBP13511_02310</name>
    <name evidence="1" type="ORF">IFT93_01435</name>
</gene>
<protein>
    <submittedName>
        <fullName evidence="2">Uncharacterized protein</fullName>
    </submittedName>
</protein>
<dbReference type="RefSeq" id="WP_062743257.1">
    <property type="nucleotide sequence ID" value="NZ_JACONS010000001.1"/>
</dbReference>
<dbReference type="AlphaFoldDB" id="A0A4U3FM22"/>
<evidence type="ECO:0000313" key="3">
    <source>
        <dbReference type="Proteomes" id="UP000306393"/>
    </source>
</evidence>
<dbReference type="Proteomes" id="UP000661012">
    <property type="component" value="Unassembled WGS sequence"/>
</dbReference>
<dbReference type="Proteomes" id="UP000306393">
    <property type="component" value="Unassembled WGS sequence"/>
</dbReference>
<reference evidence="1 4" key="2">
    <citation type="journal article" date="2020" name="FEMS Microbiol. Ecol.">
        <title>Temporal dynamics of bacterial communities during seed development and maturation.</title>
        <authorList>
            <person name="Chesneau G."/>
            <person name="Torres-Cortes G."/>
            <person name="Briand M."/>
            <person name="Darrasse A."/>
            <person name="Preveaux A."/>
            <person name="Marais C."/>
            <person name="Jacques M.A."/>
            <person name="Shade A."/>
            <person name="Barret M."/>
        </authorList>
    </citation>
    <scope>NUCLEOTIDE SEQUENCE [LARGE SCALE GENOMIC DNA]</scope>
    <source>
        <strain evidence="1 4">CFBP13732</strain>
    </source>
</reference>
<evidence type="ECO:0000313" key="2">
    <source>
        <dbReference type="EMBL" id="TKJ95211.1"/>
    </source>
</evidence>
<dbReference type="STRING" id="1219360.GCA_001571305_00774"/>
<dbReference type="EMBL" id="JACYNN010000001">
    <property type="protein sequence ID" value="MBD8105082.1"/>
    <property type="molecule type" value="Genomic_DNA"/>
</dbReference>
<keyword evidence="4" id="KW-1185">Reference proteome</keyword>